<dbReference type="AlphaFoldDB" id="A0A8H8CI22"/>
<comment type="caution">
    <text evidence="2">The sequence shown here is derived from an EMBL/GenBank/DDBJ whole genome shotgun (WGS) entry which is preliminary data.</text>
</comment>
<dbReference type="Gene3D" id="3.40.50.720">
    <property type="entry name" value="NAD(P)-binding Rossmann-like Domain"/>
    <property type="match status" value="1"/>
</dbReference>
<dbReference type="EMBL" id="JAFIQS010000007">
    <property type="protein sequence ID" value="KAG5167162.1"/>
    <property type="molecule type" value="Genomic_DNA"/>
</dbReference>
<evidence type="ECO:0000259" key="1">
    <source>
        <dbReference type="Pfam" id="PF13460"/>
    </source>
</evidence>
<feature type="domain" description="NAD(P)-binding" evidence="1">
    <location>
        <begin position="7"/>
        <end position="179"/>
    </location>
</feature>
<organism evidence="2">
    <name type="scientific">Psilocybe cubensis</name>
    <name type="common">Psychedelic mushroom</name>
    <name type="synonym">Stropharia cubensis</name>
    <dbReference type="NCBI Taxonomy" id="181762"/>
    <lineage>
        <taxon>Eukaryota</taxon>
        <taxon>Fungi</taxon>
        <taxon>Dikarya</taxon>
        <taxon>Basidiomycota</taxon>
        <taxon>Agaricomycotina</taxon>
        <taxon>Agaricomycetes</taxon>
        <taxon>Agaricomycetidae</taxon>
        <taxon>Agaricales</taxon>
        <taxon>Agaricineae</taxon>
        <taxon>Strophariaceae</taxon>
        <taxon>Psilocybe</taxon>
    </lineage>
</organism>
<dbReference type="Pfam" id="PF13460">
    <property type="entry name" value="NAD_binding_10"/>
    <property type="match status" value="1"/>
</dbReference>
<gene>
    <name evidence="2" type="ORF">JR316_007501</name>
</gene>
<sequence>MTTLITGGTGRSGLSLAKLLRAAGRPVVIASRAGTAPEPFKAVKFEWYDASTYEGALSDASIDRVYVVGPPGRKESAMVIDFIEFAISKGVKRFVLMSAAPFEPKEESPIPAMVIHKYLLDKGVDYVVLRPTWFIENFGSNFLASIRDNNEIFSAAPTGLIPWISTEDVAQAAFEALTAEPSPNKDIIIVGPELHSYPDAAKIATEVLGRPIVYKEITVEEHAARYAKAGLDPDFSKVLAGMDKVIEAGTEESYFKDQKLAAEGRKYVGTRTLRQYFQDNKALWSK</sequence>
<dbReference type="OrthoDB" id="419598at2759"/>
<proteinExistence type="predicted"/>
<dbReference type="PANTHER" id="PTHR43162:SF1">
    <property type="entry name" value="PRESTALK A DIFFERENTIATION PROTEIN A"/>
    <property type="match status" value="1"/>
</dbReference>
<dbReference type="Gene3D" id="3.90.25.10">
    <property type="entry name" value="UDP-galactose 4-epimerase, domain 1"/>
    <property type="match status" value="1"/>
</dbReference>
<name>A0A8H8CI22_PSICU</name>
<dbReference type="PANTHER" id="PTHR43162">
    <property type="match status" value="1"/>
</dbReference>
<reference evidence="2" key="1">
    <citation type="submission" date="2021-02" db="EMBL/GenBank/DDBJ databases">
        <title>Psilocybe cubensis genome.</title>
        <authorList>
            <person name="Mckernan K.J."/>
            <person name="Crawford S."/>
            <person name="Trippe A."/>
            <person name="Kane L.T."/>
            <person name="Mclaughlin S."/>
        </authorList>
    </citation>
    <scope>NUCLEOTIDE SEQUENCE [LARGE SCALE GENOMIC DNA]</scope>
    <source>
        <strain evidence="2">MGC-MH-2018</strain>
    </source>
</reference>
<dbReference type="InterPro" id="IPR016040">
    <property type="entry name" value="NAD(P)-bd_dom"/>
</dbReference>
<protein>
    <recommendedName>
        <fullName evidence="1">NAD(P)-binding domain-containing protein</fullName>
    </recommendedName>
</protein>
<dbReference type="InterPro" id="IPR036291">
    <property type="entry name" value="NAD(P)-bd_dom_sf"/>
</dbReference>
<dbReference type="InterPro" id="IPR051604">
    <property type="entry name" value="Ergot_Alk_Oxidoreductase"/>
</dbReference>
<dbReference type="SUPFAM" id="SSF51735">
    <property type="entry name" value="NAD(P)-binding Rossmann-fold domains"/>
    <property type="match status" value="1"/>
</dbReference>
<accession>A0A8H8CI22</accession>
<evidence type="ECO:0000313" key="2">
    <source>
        <dbReference type="EMBL" id="KAG5167162.1"/>
    </source>
</evidence>